<dbReference type="InterPro" id="IPR039421">
    <property type="entry name" value="Type_1_exporter"/>
</dbReference>
<accession>A0ABV2FI45</accession>
<dbReference type="Proteomes" id="UP001549122">
    <property type="component" value="Unassembled WGS sequence"/>
</dbReference>
<dbReference type="EMBL" id="JBEPLO010000013">
    <property type="protein sequence ID" value="MET3558216.1"/>
    <property type="molecule type" value="Genomic_DNA"/>
</dbReference>
<reference evidence="2 3" key="1">
    <citation type="submission" date="2024-06" db="EMBL/GenBank/DDBJ databases">
        <title>Genomic Encyclopedia of Type Strains, Phase IV (KMG-IV): sequencing the most valuable type-strain genomes for metagenomic binning, comparative biology and taxonomic classification.</title>
        <authorList>
            <person name="Goeker M."/>
        </authorList>
    </citation>
    <scope>NUCLEOTIDE SEQUENCE [LARGE SCALE GENOMIC DNA]</scope>
    <source>
        <strain evidence="2 3">DSM 28303</strain>
    </source>
</reference>
<dbReference type="Gene3D" id="3.40.50.300">
    <property type="entry name" value="P-loop containing nucleotide triphosphate hydrolases"/>
    <property type="match status" value="1"/>
</dbReference>
<proteinExistence type="predicted"/>
<dbReference type="SUPFAM" id="SSF52540">
    <property type="entry name" value="P-loop containing nucleoside triphosphate hydrolases"/>
    <property type="match status" value="1"/>
</dbReference>
<evidence type="ECO:0000313" key="3">
    <source>
        <dbReference type="Proteomes" id="UP001549122"/>
    </source>
</evidence>
<sequence>MNKVNLLDLLPRLDETVSSDLLSEGQKQRIGIARSLLKHRTFIIMDEATANLDSHNASLIENGLLNNPEITYITITHHLNTELTNQFNDIIQLQKH</sequence>
<protein>
    <submittedName>
        <fullName evidence="2">ABC-type multidrug transport system fused ATPase/permease subunit</fullName>
    </submittedName>
</protein>
<keyword evidence="3" id="KW-1185">Reference proteome</keyword>
<feature type="domain" description="ABC transporter" evidence="1">
    <location>
        <begin position="12"/>
        <end position="50"/>
    </location>
</feature>
<dbReference type="Pfam" id="PF00005">
    <property type="entry name" value="ABC_tran"/>
    <property type="match status" value="1"/>
</dbReference>
<dbReference type="PANTHER" id="PTHR24221:SF654">
    <property type="entry name" value="ATP-BINDING CASSETTE SUB-FAMILY B MEMBER 6"/>
    <property type="match status" value="1"/>
</dbReference>
<organism evidence="2 3">
    <name type="scientific">Streptococcus rupicaprae</name>
    <dbReference type="NCBI Taxonomy" id="759619"/>
    <lineage>
        <taxon>Bacteria</taxon>
        <taxon>Bacillati</taxon>
        <taxon>Bacillota</taxon>
        <taxon>Bacilli</taxon>
        <taxon>Lactobacillales</taxon>
        <taxon>Streptococcaceae</taxon>
        <taxon>Streptococcus</taxon>
    </lineage>
</organism>
<dbReference type="InterPro" id="IPR003439">
    <property type="entry name" value="ABC_transporter-like_ATP-bd"/>
</dbReference>
<dbReference type="RefSeq" id="WP_354365290.1">
    <property type="nucleotide sequence ID" value="NZ_JBEPLO010000013.1"/>
</dbReference>
<gene>
    <name evidence="2" type="ORF">ABID29_001336</name>
</gene>
<dbReference type="PANTHER" id="PTHR24221">
    <property type="entry name" value="ATP-BINDING CASSETTE SUB-FAMILY B"/>
    <property type="match status" value="1"/>
</dbReference>
<evidence type="ECO:0000259" key="1">
    <source>
        <dbReference type="Pfam" id="PF00005"/>
    </source>
</evidence>
<comment type="caution">
    <text evidence="2">The sequence shown here is derived from an EMBL/GenBank/DDBJ whole genome shotgun (WGS) entry which is preliminary data.</text>
</comment>
<name>A0ABV2FI45_9STRE</name>
<dbReference type="InterPro" id="IPR027417">
    <property type="entry name" value="P-loop_NTPase"/>
</dbReference>
<evidence type="ECO:0000313" key="2">
    <source>
        <dbReference type="EMBL" id="MET3558216.1"/>
    </source>
</evidence>